<reference evidence="1" key="1">
    <citation type="submission" date="2021-06" db="EMBL/GenBank/DDBJ databases">
        <title>Comparative genomics, transcriptomics and evolutionary studies reveal genomic signatures of adaptation to plant cell wall in hemibiotrophic fungi.</title>
        <authorList>
            <consortium name="DOE Joint Genome Institute"/>
            <person name="Baroncelli R."/>
            <person name="Diaz J.F."/>
            <person name="Benocci T."/>
            <person name="Peng M."/>
            <person name="Battaglia E."/>
            <person name="Haridas S."/>
            <person name="Andreopoulos W."/>
            <person name="Labutti K."/>
            <person name="Pangilinan J."/>
            <person name="Floch G.L."/>
            <person name="Makela M.R."/>
            <person name="Henrissat B."/>
            <person name="Grigoriev I.V."/>
            <person name="Crouch J.A."/>
            <person name="De Vries R.P."/>
            <person name="Sukno S.A."/>
            <person name="Thon M.R."/>
        </authorList>
    </citation>
    <scope>NUCLEOTIDE SEQUENCE</scope>
    <source>
        <strain evidence="1">CBS 193.32</strain>
    </source>
</reference>
<dbReference type="GeneID" id="85459404"/>
<evidence type="ECO:0000313" key="2">
    <source>
        <dbReference type="Proteomes" id="UP001224890"/>
    </source>
</evidence>
<organism evidence="1 2">
    <name type="scientific">Colletotrichum godetiae</name>
    <dbReference type="NCBI Taxonomy" id="1209918"/>
    <lineage>
        <taxon>Eukaryota</taxon>
        <taxon>Fungi</taxon>
        <taxon>Dikarya</taxon>
        <taxon>Ascomycota</taxon>
        <taxon>Pezizomycotina</taxon>
        <taxon>Sordariomycetes</taxon>
        <taxon>Hypocreomycetidae</taxon>
        <taxon>Glomerellales</taxon>
        <taxon>Glomerellaceae</taxon>
        <taxon>Colletotrichum</taxon>
        <taxon>Colletotrichum acutatum species complex</taxon>
    </lineage>
</organism>
<dbReference type="AlphaFoldDB" id="A0AAJ0AKP6"/>
<dbReference type="Proteomes" id="UP001224890">
    <property type="component" value="Unassembled WGS sequence"/>
</dbReference>
<proteinExistence type="predicted"/>
<sequence length="187" mass="20618">MTEILPIKSKMPNANKMNLAMGQAPASTSPKLTTSSINTDPVLGYKIRVLVLDFLKEAKNPDAQQRINSITEANYISGPYFDQEQAKQVREATVNVDLPINLTAPTQVNYEGGENEDSDLRVRIIGLTVEKAIKTVMNGFLDKRRASGDARPCGPHDLDPIYAALFGVRLSELQSDNFLSRLRRSGV</sequence>
<name>A0AAJ0AKP6_9PEZI</name>
<gene>
    <name evidence="1" type="ORF">BDP55DRAFT_663383</name>
</gene>
<evidence type="ECO:0000313" key="1">
    <source>
        <dbReference type="EMBL" id="KAK1675664.1"/>
    </source>
</evidence>
<keyword evidence="2" id="KW-1185">Reference proteome</keyword>
<protein>
    <submittedName>
        <fullName evidence="1">C6 transcription factor</fullName>
    </submittedName>
</protein>
<comment type="caution">
    <text evidence="1">The sequence shown here is derived from an EMBL/GenBank/DDBJ whole genome shotgun (WGS) entry which is preliminary data.</text>
</comment>
<dbReference type="EMBL" id="JAHMHR010000020">
    <property type="protein sequence ID" value="KAK1675664.1"/>
    <property type="molecule type" value="Genomic_DNA"/>
</dbReference>
<dbReference type="RefSeq" id="XP_060429667.1">
    <property type="nucleotide sequence ID" value="XM_060574878.1"/>
</dbReference>
<accession>A0AAJ0AKP6</accession>